<evidence type="ECO:0000313" key="1">
    <source>
        <dbReference type="EMBL" id="CBJ80430.1"/>
    </source>
</evidence>
<proteinExistence type="predicted"/>
<gene>
    <name evidence="1" type="ordered locus">XBJ1_1297</name>
</gene>
<sequence length="69" mass="8440">MTETELRKNLTYLVDKYMPDNEKKEELYTYIQRENVPVKGILADFNEYKTRTVEQVDGNLIREIYFYYC</sequence>
<organism evidence="1 2">
    <name type="scientific">Xenorhabdus bovienii (strain SS-2004)</name>
    <name type="common">Xenorhabdus nematophila subsp. bovienii</name>
    <dbReference type="NCBI Taxonomy" id="406818"/>
    <lineage>
        <taxon>Bacteria</taxon>
        <taxon>Pseudomonadati</taxon>
        <taxon>Pseudomonadota</taxon>
        <taxon>Gammaproteobacteria</taxon>
        <taxon>Enterobacterales</taxon>
        <taxon>Morganellaceae</taxon>
        <taxon>Xenorhabdus</taxon>
    </lineage>
</organism>
<dbReference type="STRING" id="406818.XBJ1_1297"/>
<reference evidence="1" key="1">
    <citation type="journal article" date="2011" name="PLoS ONE">
        <title>The entomopathogenic bacterial endosymbionts xenorhabdus and photorhabdus: convergent lifestyles from divergent genomes.</title>
        <authorList>
            <person name="Chaston J.M."/>
            <person name="Suen G."/>
            <person name="Tucker S.L."/>
            <person name="Andersen A.W."/>
            <person name="Bhasin A."/>
            <person name="Bode E."/>
            <person name="Bode H.B."/>
            <person name="Brachmann A.O."/>
            <person name="Cowles C.E."/>
            <person name="Cowles K.N."/>
            <person name="Darby C."/>
            <person name="de Leon L."/>
            <person name="Drace K."/>
            <person name="Du Z."/>
            <person name="Givaudan A."/>
            <person name="Herbert Tran E.E."/>
            <person name="Jewell K.A."/>
            <person name="Knack J.J."/>
            <person name="Krasomil-Osterfeld K.C."/>
            <person name="Kukor R."/>
            <person name="Lanois A."/>
            <person name="Latreille P."/>
            <person name="Leimgruber N.K."/>
            <person name="Lipke C.M."/>
            <person name="Liu R."/>
            <person name="Lu X."/>
            <person name="Martens E.C."/>
            <person name="Marri P.R."/>
            <person name="Medigue C."/>
            <person name="Menard M.L."/>
            <person name="Miller N.M."/>
            <person name="Morales-Soto N."/>
            <person name="Norton S."/>
            <person name="Ogier J.C."/>
            <person name="Orchard S.S."/>
            <person name="Park D."/>
            <person name="Park Y."/>
            <person name="Qurollo B.A."/>
            <person name="Sugar D.R."/>
            <person name="Richards G.R."/>
            <person name="Rouy Z."/>
            <person name="Slominski B."/>
            <person name="Slominski K."/>
            <person name="Snyder H."/>
            <person name="Tjaden B.C."/>
            <person name="van der Hoeven R."/>
            <person name="Welch R.D."/>
            <person name="Wheeler C."/>
            <person name="Xiang B."/>
            <person name="Barbazuk B."/>
            <person name="Gaudriault S."/>
            <person name="Goodner B."/>
            <person name="Slater S.C."/>
            <person name="Forst S."/>
            <person name="Goldman B.S."/>
            <person name="Goodrich-Blair H."/>
        </authorList>
    </citation>
    <scope>NUCLEOTIDE SEQUENCE [LARGE SCALE GENOMIC DNA]</scope>
    <source>
        <strain evidence="1">SS-2004</strain>
    </source>
</reference>
<dbReference type="HOGENOM" id="CLU_204073_0_0_6"/>
<protein>
    <submittedName>
        <fullName evidence="1">Uncharacterized protein</fullName>
    </submittedName>
</protein>
<dbReference type="EMBL" id="FN667741">
    <property type="protein sequence ID" value="CBJ80430.1"/>
    <property type="molecule type" value="Genomic_DNA"/>
</dbReference>
<dbReference type="RefSeq" id="WP_012987837.1">
    <property type="nucleotide sequence ID" value="NC_013892.1"/>
</dbReference>
<dbReference type="AlphaFoldDB" id="D3UXQ5"/>
<dbReference type="Proteomes" id="UP000002045">
    <property type="component" value="Chromosome"/>
</dbReference>
<dbReference type="KEGG" id="xbo:XBJ1_1297"/>
<name>D3UXQ5_XENBS</name>
<dbReference type="eggNOG" id="ENOG5033G8E">
    <property type="taxonomic scope" value="Bacteria"/>
</dbReference>
<evidence type="ECO:0000313" key="2">
    <source>
        <dbReference type="Proteomes" id="UP000002045"/>
    </source>
</evidence>
<accession>D3UXQ5</accession>